<dbReference type="GO" id="GO:0045454">
    <property type="term" value="P:cell redox homeostasis"/>
    <property type="evidence" value="ECO:0007669"/>
    <property type="project" value="TreeGrafter"/>
</dbReference>
<evidence type="ECO:0000256" key="4">
    <source>
        <dbReference type="ARBA" id="ARBA00023002"/>
    </source>
</evidence>
<evidence type="ECO:0000256" key="7">
    <source>
        <dbReference type="RuleBase" id="RU366011"/>
    </source>
</evidence>
<dbReference type="Pfam" id="PF08534">
    <property type="entry name" value="Redoxin"/>
    <property type="match status" value="1"/>
</dbReference>
<comment type="similarity">
    <text evidence="1 7">Belongs to the peroxiredoxin family. Prx5 subfamily.</text>
</comment>
<dbReference type="InterPro" id="IPR037944">
    <property type="entry name" value="PRX5-like"/>
</dbReference>
<dbReference type="InterPro" id="IPR013766">
    <property type="entry name" value="Thioredoxin_domain"/>
</dbReference>
<evidence type="ECO:0000256" key="6">
    <source>
        <dbReference type="PIRSR" id="PIRSR637944-1"/>
    </source>
</evidence>
<dbReference type="AlphaFoldDB" id="A0A0L0GDC1"/>
<dbReference type="GO" id="GO:0034599">
    <property type="term" value="P:cellular response to oxidative stress"/>
    <property type="evidence" value="ECO:0007669"/>
    <property type="project" value="InterPro"/>
</dbReference>
<dbReference type="GO" id="GO:0042744">
    <property type="term" value="P:hydrogen peroxide catabolic process"/>
    <property type="evidence" value="ECO:0007669"/>
    <property type="project" value="TreeGrafter"/>
</dbReference>
<evidence type="ECO:0000313" key="10">
    <source>
        <dbReference type="Proteomes" id="UP000054560"/>
    </source>
</evidence>
<dbReference type="GeneID" id="25901453"/>
<sequence length="178" mass="19039">MQALRRAQITARSFSTARYNMVKVGDKIPAGTFKIIRDGAPTDVPTSEVFDGKKVVVLGVPGAFTPTCSNSHLPGYIEKDAEIKNKGVDSIICLSVNDCFVMDAWSKDVGATGKVDLYADGGATWHKAADLAQDLGDFGGPRAQRYSMVVENGEIKSLNVEPAAADQCSFAPNILKQL</sequence>
<dbReference type="Proteomes" id="UP000054560">
    <property type="component" value="Unassembled WGS sequence"/>
</dbReference>
<evidence type="ECO:0000313" key="9">
    <source>
        <dbReference type="EMBL" id="KNC86904.1"/>
    </source>
</evidence>
<keyword evidence="10" id="KW-1185">Reference proteome</keyword>
<dbReference type="RefSeq" id="XP_014160806.1">
    <property type="nucleotide sequence ID" value="XM_014305331.1"/>
</dbReference>
<dbReference type="CDD" id="cd03013">
    <property type="entry name" value="PRX5_like"/>
    <property type="match status" value="1"/>
</dbReference>
<dbReference type="EMBL" id="KQ241630">
    <property type="protein sequence ID" value="KNC86904.1"/>
    <property type="molecule type" value="Genomic_DNA"/>
</dbReference>
<accession>A0A0L0GDC1</accession>
<dbReference type="STRING" id="667725.A0A0L0GDC1"/>
<evidence type="ECO:0000259" key="8">
    <source>
        <dbReference type="PROSITE" id="PS51352"/>
    </source>
</evidence>
<protein>
    <recommendedName>
        <fullName evidence="8">Thioredoxin domain-containing protein</fullName>
    </recommendedName>
</protein>
<evidence type="ECO:0000256" key="5">
    <source>
        <dbReference type="ARBA" id="ARBA00023284"/>
    </source>
</evidence>
<keyword evidence="4 7" id="KW-0560">Oxidoreductase</keyword>
<dbReference type="PANTHER" id="PTHR10430">
    <property type="entry name" value="PEROXIREDOXIN"/>
    <property type="match status" value="1"/>
</dbReference>
<dbReference type="InterPro" id="IPR036249">
    <property type="entry name" value="Thioredoxin-like_sf"/>
</dbReference>
<evidence type="ECO:0000256" key="3">
    <source>
        <dbReference type="ARBA" id="ARBA00022862"/>
    </source>
</evidence>
<dbReference type="OrthoDB" id="1882547at2759"/>
<comment type="function">
    <text evidence="7">Thiol-specific peroxidase that catalyzes the reduction of hydrogen peroxide and organic hydroperoxides to water and alcohols, respectively. Plays a role in cell protection against oxidative stress by detoxifying peroxides.</text>
</comment>
<dbReference type="InterPro" id="IPR013740">
    <property type="entry name" value="Redoxin"/>
</dbReference>
<dbReference type="GO" id="GO:0008379">
    <property type="term" value="F:thioredoxin peroxidase activity"/>
    <property type="evidence" value="ECO:0007669"/>
    <property type="project" value="InterPro"/>
</dbReference>
<proteinExistence type="inferred from homology"/>
<name>A0A0L0GDC1_9EUKA</name>
<evidence type="ECO:0000256" key="2">
    <source>
        <dbReference type="ARBA" id="ARBA00022559"/>
    </source>
</evidence>
<organism evidence="9 10">
    <name type="scientific">Sphaeroforma arctica JP610</name>
    <dbReference type="NCBI Taxonomy" id="667725"/>
    <lineage>
        <taxon>Eukaryota</taxon>
        <taxon>Ichthyosporea</taxon>
        <taxon>Ichthyophonida</taxon>
        <taxon>Sphaeroforma</taxon>
    </lineage>
</organism>
<gene>
    <name evidence="9" type="ORF">SARC_00949</name>
</gene>
<dbReference type="PROSITE" id="PS51352">
    <property type="entry name" value="THIOREDOXIN_2"/>
    <property type="match status" value="1"/>
</dbReference>
<dbReference type="FunFam" id="3.40.30.10:FF:000020">
    <property type="entry name" value="Peroxiredoxin"/>
    <property type="match status" value="1"/>
</dbReference>
<dbReference type="PANTHER" id="PTHR10430:SF16">
    <property type="entry name" value="PEROXIREDOXIN-5, MITOCHONDRIAL"/>
    <property type="match status" value="1"/>
</dbReference>
<dbReference type="Gene3D" id="3.40.30.10">
    <property type="entry name" value="Glutaredoxin"/>
    <property type="match status" value="1"/>
</dbReference>
<dbReference type="eggNOG" id="KOG0541">
    <property type="taxonomic scope" value="Eukaryota"/>
</dbReference>
<evidence type="ECO:0000256" key="1">
    <source>
        <dbReference type="ARBA" id="ARBA00010505"/>
    </source>
</evidence>
<reference evidence="9 10" key="1">
    <citation type="submission" date="2011-02" db="EMBL/GenBank/DDBJ databases">
        <title>The Genome Sequence of Sphaeroforma arctica JP610.</title>
        <authorList>
            <consortium name="The Broad Institute Genome Sequencing Platform"/>
            <person name="Russ C."/>
            <person name="Cuomo C."/>
            <person name="Young S.K."/>
            <person name="Zeng Q."/>
            <person name="Gargeya S."/>
            <person name="Alvarado L."/>
            <person name="Berlin A."/>
            <person name="Chapman S.B."/>
            <person name="Chen Z."/>
            <person name="Freedman E."/>
            <person name="Gellesch M."/>
            <person name="Goldberg J."/>
            <person name="Griggs A."/>
            <person name="Gujja S."/>
            <person name="Heilman E."/>
            <person name="Heiman D."/>
            <person name="Howarth C."/>
            <person name="Mehta T."/>
            <person name="Neiman D."/>
            <person name="Pearson M."/>
            <person name="Roberts A."/>
            <person name="Saif S."/>
            <person name="Shea T."/>
            <person name="Shenoy N."/>
            <person name="Sisk P."/>
            <person name="Stolte C."/>
            <person name="Sykes S."/>
            <person name="White J."/>
            <person name="Yandava C."/>
            <person name="Burger G."/>
            <person name="Gray M.W."/>
            <person name="Holland P.W.H."/>
            <person name="King N."/>
            <person name="Lang F.B.F."/>
            <person name="Roger A.J."/>
            <person name="Ruiz-Trillo I."/>
            <person name="Haas B."/>
            <person name="Nusbaum C."/>
            <person name="Birren B."/>
        </authorList>
    </citation>
    <scope>NUCLEOTIDE SEQUENCE [LARGE SCALE GENOMIC DNA]</scope>
    <source>
        <strain evidence="9 10">JP610</strain>
    </source>
</reference>
<keyword evidence="5 7" id="KW-0676">Redox-active center</keyword>
<keyword evidence="3 7" id="KW-0049">Antioxidant</keyword>
<feature type="active site" description="Cysteine sulfenic acid (-SOH) intermediate" evidence="6">
    <location>
        <position position="68"/>
    </location>
</feature>
<dbReference type="SUPFAM" id="SSF52833">
    <property type="entry name" value="Thioredoxin-like"/>
    <property type="match status" value="1"/>
</dbReference>
<keyword evidence="2 7" id="KW-0575">Peroxidase</keyword>
<dbReference type="GO" id="GO:0005737">
    <property type="term" value="C:cytoplasm"/>
    <property type="evidence" value="ECO:0007669"/>
    <property type="project" value="TreeGrafter"/>
</dbReference>
<feature type="domain" description="Thioredoxin" evidence="8">
    <location>
        <begin position="22"/>
        <end position="178"/>
    </location>
</feature>